<evidence type="ECO:0000313" key="2">
    <source>
        <dbReference type="EMBL" id="BAH98629.1"/>
    </source>
</evidence>
<dbReference type="STRING" id="634452.APA01_04790"/>
<keyword evidence="1" id="KW-0812">Transmembrane</keyword>
<dbReference type="GO" id="GO:0016020">
    <property type="term" value="C:membrane"/>
    <property type="evidence" value="ECO:0007669"/>
    <property type="project" value="InterPro"/>
</dbReference>
<dbReference type="Pfam" id="PF02325">
    <property type="entry name" value="CCB3_YggT"/>
    <property type="match status" value="1"/>
</dbReference>
<gene>
    <name evidence="2" type="ordered locus">APA01_04790</name>
</gene>
<dbReference type="Proteomes" id="UP000000948">
    <property type="component" value="Chromosome"/>
</dbReference>
<dbReference type="AlphaFoldDB" id="C7JD26"/>
<dbReference type="KEGG" id="apt:APA01_04790"/>
<evidence type="ECO:0008006" key="4">
    <source>
        <dbReference type="Google" id="ProtNLM"/>
    </source>
</evidence>
<reference evidence="2 3" key="1">
    <citation type="journal article" date="2009" name="Nucleic Acids Res.">
        <title>Whole-genome analyses reveal genetic instability of Acetobacter pasteurianus.</title>
        <authorList>
            <person name="Azuma Y."/>
            <person name="Hosoyama A."/>
            <person name="Matsutani M."/>
            <person name="Furuya N."/>
            <person name="Horikawa H."/>
            <person name="Harada T."/>
            <person name="Hirakawa H."/>
            <person name="Kuhara S."/>
            <person name="Matsushita K."/>
            <person name="Fujita N."/>
            <person name="Shirai M."/>
        </authorList>
    </citation>
    <scope>NUCLEOTIDE SEQUENCE [LARGE SCALE GENOMIC DNA]</scope>
    <source>
        <strain evidence="3">NBRC 105184 / IFO 3283-01</strain>
    </source>
</reference>
<dbReference type="eggNOG" id="COG0762">
    <property type="taxonomic scope" value="Bacteria"/>
</dbReference>
<proteinExistence type="predicted"/>
<accession>C7JD26</accession>
<organism evidence="2 3">
    <name type="scientific">Acetobacter pasteurianus (strain NBRC 105184 / IFO 3283-01)</name>
    <dbReference type="NCBI Taxonomy" id="634452"/>
    <lineage>
        <taxon>Bacteria</taxon>
        <taxon>Pseudomonadati</taxon>
        <taxon>Pseudomonadota</taxon>
        <taxon>Alphaproteobacteria</taxon>
        <taxon>Acetobacterales</taxon>
        <taxon>Acetobacteraceae</taxon>
        <taxon>Acetobacter</taxon>
    </lineage>
</organism>
<dbReference type="EMBL" id="AP011121">
    <property type="protein sequence ID" value="BAH98629.1"/>
    <property type="molecule type" value="Genomic_DNA"/>
</dbReference>
<keyword evidence="1" id="KW-1133">Transmembrane helix</keyword>
<feature type="transmembrane region" description="Helical" evidence="1">
    <location>
        <begin position="52"/>
        <end position="72"/>
    </location>
</feature>
<dbReference type="HOGENOM" id="CLU_136788_0_1_5"/>
<protein>
    <recommendedName>
        <fullName evidence="4">YggT family protein</fullName>
    </recommendedName>
</protein>
<evidence type="ECO:0000256" key="1">
    <source>
        <dbReference type="SAM" id="Phobius"/>
    </source>
</evidence>
<dbReference type="InterPro" id="IPR003425">
    <property type="entry name" value="CCB3/YggT"/>
</dbReference>
<name>C7JD26_ACEP3</name>
<feature type="transmembrane region" description="Helical" evidence="1">
    <location>
        <begin position="109"/>
        <end position="130"/>
    </location>
</feature>
<keyword evidence="1" id="KW-0472">Membrane</keyword>
<sequence>MYRAYQFAVKLYCRRPMADMRACHKGVPGFSAKRDLAFVFFVFMLLMRLLELYSWVLLAACIFVNLYAFGILDSRNQIVWKIGVFLERITEPVLAPVRRMLPMPGGMDFSPMVVLLIIQYVLQPGLVSLFRALMYH</sequence>
<evidence type="ECO:0000313" key="3">
    <source>
        <dbReference type="Proteomes" id="UP000000948"/>
    </source>
</evidence>